<keyword evidence="3" id="KW-1185">Reference proteome</keyword>
<organism evidence="2 3">
    <name type="scientific">Parnassius apollo</name>
    <name type="common">Apollo butterfly</name>
    <name type="synonym">Papilio apollo</name>
    <dbReference type="NCBI Taxonomy" id="110799"/>
    <lineage>
        <taxon>Eukaryota</taxon>
        <taxon>Metazoa</taxon>
        <taxon>Ecdysozoa</taxon>
        <taxon>Arthropoda</taxon>
        <taxon>Hexapoda</taxon>
        <taxon>Insecta</taxon>
        <taxon>Pterygota</taxon>
        <taxon>Neoptera</taxon>
        <taxon>Endopterygota</taxon>
        <taxon>Lepidoptera</taxon>
        <taxon>Glossata</taxon>
        <taxon>Ditrysia</taxon>
        <taxon>Papilionoidea</taxon>
        <taxon>Papilionidae</taxon>
        <taxon>Parnassiinae</taxon>
        <taxon>Parnassini</taxon>
        <taxon>Parnassius</taxon>
        <taxon>Parnassius</taxon>
    </lineage>
</organism>
<proteinExistence type="predicted"/>
<reference evidence="2" key="1">
    <citation type="submission" date="2021-04" db="EMBL/GenBank/DDBJ databases">
        <authorList>
            <person name="Tunstrom K."/>
        </authorList>
    </citation>
    <scope>NUCLEOTIDE SEQUENCE</scope>
</reference>
<comment type="caution">
    <text evidence="2">The sequence shown here is derived from an EMBL/GenBank/DDBJ whole genome shotgun (WGS) entry which is preliminary data.</text>
</comment>
<name>A0A8S3Y8D2_PARAO</name>
<evidence type="ECO:0000313" key="2">
    <source>
        <dbReference type="EMBL" id="CAG5051275.1"/>
    </source>
</evidence>
<evidence type="ECO:0000256" key="1">
    <source>
        <dbReference type="SAM" id="MobiDB-lite"/>
    </source>
</evidence>
<dbReference type="AlphaFoldDB" id="A0A8S3Y8D2"/>
<evidence type="ECO:0000313" key="3">
    <source>
        <dbReference type="Proteomes" id="UP000691718"/>
    </source>
</evidence>
<feature type="region of interest" description="Disordered" evidence="1">
    <location>
        <begin position="81"/>
        <end position="118"/>
    </location>
</feature>
<accession>A0A8S3Y8D2</accession>
<dbReference type="Proteomes" id="UP000691718">
    <property type="component" value="Unassembled WGS sequence"/>
</dbReference>
<protein>
    <submittedName>
        <fullName evidence="2">(apollo) hypothetical protein</fullName>
    </submittedName>
</protein>
<gene>
    <name evidence="2" type="ORF">PAPOLLO_LOCUS25005</name>
</gene>
<feature type="region of interest" description="Disordered" evidence="1">
    <location>
        <begin position="241"/>
        <end position="262"/>
    </location>
</feature>
<dbReference type="OrthoDB" id="10065929at2759"/>
<feature type="region of interest" description="Disordered" evidence="1">
    <location>
        <begin position="194"/>
        <end position="219"/>
    </location>
</feature>
<dbReference type="EMBL" id="CAJQZP010001492">
    <property type="protein sequence ID" value="CAG5051275.1"/>
    <property type="molecule type" value="Genomic_DNA"/>
</dbReference>
<feature type="compositionally biased region" description="Polar residues" evidence="1">
    <location>
        <begin position="241"/>
        <end position="250"/>
    </location>
</feature>
<sequence length="280" mass="32188">MDELSVNAEKNIKAGFRKCGIVPLDANQVLSRLPLQEEDEEVKKKAMNDSVLSLLKEMRYGSMNIREPQKKRKLEVVAGKSVSAEELERNEDQEPLKPKKKRTLKQTPKGKGVGKKTKPKICNLQIDNGENRNCDIKVCGESKEVNDDNVFEVPVGLHDPDVVIPEPFDFSIKEMPIIFAENFDCQEIDLRTFDEDQKNQNTSKQDYGKENKNIQTKNTQKPKIQIISYIKLKLPLPMKRINSNSTLHNNGKSKSTRTKKERSLNFYKDEEEILKILEEE</sequence>
<feature type="compositionally biased region" description="Basic and acidic residues" evidence="1">
    <location>
        <begin position="86"/>
        <end position="97"/>
    </location>
</feature>